<dbReference type="Proteomes" id="UP000192801">
    <property type="component" value="Unassembled WGS sequence"/>
</dbReference>
<dbReference type="AlphaFoldDB" id="A0A1X0D5Q6"/>
<proteinExistence type="predicted"/>
<organism evidence="1 2">
    <name type="scientific">Mycolicibacterium insubricum</name>
    <dbReference type="NCBI Taxonomy" id="444597"/>
    <lineage>
        <taxon>Bacteria</taxon>
        <taxon>Bacillati</taxon>
        <taxon>Actinomycetota</taxon>
        <taxon>Actinomycetes</taxon>
        <taxon>Mycobacteriales</taxon>
        <taxon>Mycobacteriaceae</taxon>
        <taxon>Mycolicibacterium</taxon>
    </lineage>
</organism>
<evidence type="ECO:0000313" key="1">
    <source>
        <dbReference type="EMBL" id="ORA67695.1"/>
    </source>
</evidence>
<gene>
    <name evidence="1" type="ORF">BST26_15415</name>
</gene>
<keyword evidence="2" id="KW-1185">Reference proteome</keyword>
<name>A0A1X0D5Q6_9MYCO</name>
<protein>
    <submittedName>
        <fullName evidence="1">Uncharacterized protein</fullName>
    </submittedName>
</protein>
<evidence type="ECO:0000313" key="2">
    <source>
        <dbReference type="Proteomes" id="UP000192801"/>
    </source>
</evidence>
<comment type="caution">
    <text evidence="1">The sequence shown here is derived from an EMBL/GenBank/DDBJ whole genome shotgun (WGS) entry which is preliminary data.</text>
</comment>
<accession>A0A1X0D5Q6</accession>
<reference evidence="1 2" key="1">
    <citation type="submission" date="2016-12" db="EMBL/GenBank/DDBJ databases">
        <title>The new phylogeny of genus Mycobacterium.</title>
        <authorList>
            <person name="Tortoli E."/>
            <person name="Trovato A."/>
            <person name="Cirillo D.M."/>
        </authorList>
    </citation>
    <scope>NUCLEOTIDE SEQUENCE [LARGE SCALE GENOMIC DNA]</scope>
    <source>
        <strain evidence="1 2">DSM 45130</strain>
    </source>
</reference>
<sequence length="121" mass="13931">MEIGRSKASCSDYQTQQVTDRLRSVFENPFPEFPFSPALDFQRLFGWLKVPYATPEKWVIIIEIVRWQLGMFTASDDHLYSRRRPLGELRCDAFSLSLIKTVDDEDQLSISCHADIGGVTQ</sequence>
<dbReference type="EMBL" id="MVHS01000041">
    <property type="protein sequence ID" value="ORA67695.1"/>
    <property type="molecule type" value="Genomic_DNA"/>
</dbReference>